<dbReference type="Proteomes" id="UP000383932">
    <property type="component" value="Unassembled WGS sequence"/>
</dbReference>
<comment type="caution">
    <text evidence="10">The sequence shown here is derived from an EMBL/GenBank/DDBJ whole genome shotgun (WGS) entry which is preliminary data.</text>
</comment>
<dbReference type="GO" id="GO:0004497">
    <property type="term" value="F:monooxygenase activity"/>
    <property type="evidence" value="ECO:0007669"/>
    <property type="project" value="UniProtKB-KW"/>
</dbReference>
<dbReference type="GO" id="GO:0005506">
    <property type="term" value="F:iron ion binding"/>
    <property type="evidence" value="ECO:0007669"/>
    <property type="project" value="InterPro"/>
</dbReference>
<dbReference type="OrthoDB" id="1470350at2759"/>
<dbReference type="InterPro" id="IPR036396">
    <property type="entry name" value="Cyt_P450_sf"/>
</dbReference>
<keyword evidence="9" id="KW-0472">Membrane</keyword>
<sequence>MDYLANAKTQLLLPNVSSWLVSGLCVCIALVLHILSRRRKLLVRLPGPPSESHFKEIVGTDGLGFQEHVFSAYGPTVKLDGAWGEEFLFTLDPTATHSVLVKDKTKFGRAEGSTLMMRSVFGGGLLGLKGEEHRVHRKLLNPVFTMKYLREHANFHGYRESGVKNELDKAGTSSKELDVFPWATVAALELIGEAGLGYSFNSFSGERNEYNEAAKSVTQMFSRLTPIIKILPYIYRIGTSSFRRWVMQHIPSRIVQQLLLAVNIQNQMAGEVLQARQALLSSGVDLSSEAGRGRDIMTLLMKANEAEGSEFHIDHQEMIGHMNVFIFAGHETTSTAVTRILEVLANHPRIQIQLREELRQYFEEHTNDTHHDGLLELPFLDGVVREVLRLHGPVSLISRVCEEDTTIPLQYPIDTPSGKVTSIPVKKGTRVIMSVAISNRYDRIWGERSHEFWPERWIGHKIEDVTQPGAHLPGVYSSM</sequence>
<evidence type="ECO:0000256" key="9">
    <source>
        <dbReference type="SAM" id="Phobius"/>
    </source>
</evidence>
<reference evidence="10 11" key="1">
    <citation type="journal article" date="2019" name="Fungal Biol. Biotechnol.">
        <title>Draft genome sequence of fastidious pathogen Ceratobasidium theobromae, which causes vascular-streak dieback in Theobroma cacao.</title>
        <authorList>
            <person name="Ali S.S."/>
            <person name="Asman A."/>
            <person name="Shao J."/>
            <person name="Firmansyah A.P."/>
            <person name="Susilo A.W."/>
            <person name="Rosmana A."/>
            <person name="McMahon P."/>
            <person name="Junaid M."/>
            <person name="Guest D."/>
            <person name="Kheng T.Y."/>
            <person name="Meinhardt L.W."/>
            <person name="Bailey B.A."/>
        </authorList>
    </citation>
    <scope>NUCLEOTIDE SEQUENCE [LARGE SCALE GENOMIC DNA]</scope>
    <source>
        <strain evidence="10 11">CT2</strain>
    </source>
</reference>
<evidence type="ECO:0000256" key="4">
    <source>
        <dbReference type="ARBA" id="ARBA00022617"/>
    </source>
</evidence>
<dbReference type="GO" id="GO:0016705">
    <property type="term" value="F:oxidoreductase activity, acting on paired donors, with incorporation or reduction of molecular oxygen"/>
    <property type="evidence" value="ECO:0007669"/>
    <property type="project" value="InterPro"/>
</dbReference>
<dbReference type="Gene3D" id="1.10.630.10">
    <property type="entry name" value="Cytochrome P450"/>
    <property type="match status" value="1"/>
</dbReference>
<feature type="transmembrane region" description="Helical" evidence="9">
    <location>
        <begin position="16"/>
        <end position="35"/>
    </location>
</feature>
<keyword evidence="9" id="KW-0812">Transmembrane</keyword>
<evidence type="ECO:0000256" key="6">
    <source>
        <dbReference type="ARBA" id="ARBA00023002"/>
    </source>
</evidence>
<keyword evidence="8" id="KW-0503">Monooxygenase</keyword>
<dbReference type="InterPro" id="IPR050121">
    <property type="entry name" value="Cytochrome_P450_monoxygenase"/>
</dbReference>
<comment type="similarity">
    <text evidence="3">Belongs to the cytochrome P450 family.</text>
</comment>
<keyword evidence="5" id="KW-0479">Metal-binding</keyword>
<evidence type="ECO:0000256" key="2">
    <source>
        <dbReference type="ARBA" id="ARBA00005179"/>
    </source>
</evidence>
<evidence type="ECO:0000256" key="3">
    <source>
        <dbReference type="ARBA" id="ARBA00010617"/>
    </source>
</evidence>
<gene>
    <name evidence="10" type="ORF">CTheo_3860</name>
</gene>
<dbReference type="InterPro" id="IPR001128">
    <property type="entry name" value="Cyt_P450"/>
</dbReference>
<keyword evidence="6" id="KW-0560">Oxidoreductase</keyword>
<dbReference type="Pfam" id="PF00067">
    <property type="entry name" value="p450"/>
    <property type="match status" value="1"/>
</dbReference>
<evidence type="ECO:0000256" key="8">
    <source>
        <dbReference type="ARBA" id="ARBA00023033"/>
    </source>
</evidence>
<evidence type="ECO:0000256" key="5">
    <source>
        <dbReference type="ARBA" id="ARBA00022723"/>
    </source>
</evidence>
<dbReference type="GO" id="GO:0020037">
    <property type="term" value="F:heme binding"/>
    <property type="evidence" value="ECO:0007669"/>
    <property type="project" value="InterPro"/>
</dbReference>
<proteinExistence type="inferred from homology"/>
<dbReference type="EMBL" id="SSOP01000056">
    <property type="protein sequence ID" value="KAB5592717.1"/>
    <property type="molecule type" value="Genomic_DNA"/>
</dbReference>
<dbReference type="PANTHER" id="PTHR24305">
    <property type="entry name" value="CYTOCHROME P450"/>
    <property type="match status" value="1"/>
</dbReference>
<evidence type="ECO:0000313" key="10">
    <source>
        <dbReference type="EMBL" id="KAB5592717.1"/>
    </source>
</evidence>
<name>A0A5N5QN90_9AGAM</name>
<dbReference type="AlphaFoldDB" id="A0A5N5QN90"/>
<keyword evidence="4" id="KW-0349">Heme</keyword>
<keyword evidence="7" id="KW-0408">Iron</keyword>
<comment type="pathway">
    <text evidence="2">Secondary metabolite biosynthesis.</text>
</comment>
<protein>
    <submittedName>
        <fullName evidence="10">Cytochrome P450 family protein</fullName>
    </submittedName>
</protein>
<keyword evidence="11" id="KW-1185">Reference proteome</keyword>
<evidence type="ECO:0000256" key="7">
    <source>
        <dbReference type="ARBA" id="ARBA00023004"/>
    </source>
</evidence>
<organism evidence="10 11">
    <name type="scientific">Ceratobasidium theobromae</name>
    <dbReference type="NCBI Taxonomy" id="1582974"/>
    <lineage>
        <taxon>Eukaryota</taxon>
        <taxon>Fungi</taxon>
        <taxon>Dikarya</taxon>
        <taxon>Basidiomycota</taxon>
        <taxon>Agaricomycotina</taxon>
        <taxon>Agaricomycetes</taxon>
        <taxon>Cantharellales</taxon>
        <taxon>Ceratobasidiaceae</taxon>
        <taxon>Ceratobasidium</taxon>
    </lineage>
</organism>
<dbReference type="PANTHER" id="PTHR24305:SF166">
    <property type="entry name" value="CYTOCHROME P450 12A4, MITOCHONDRIAL-RELATED"/>
    <property type="match status" value="1"/>
</dbReference>
<comment type="cofactor">
    <cofactor evidence="1">
        <name>heme</name>
        <dbReference type="ChEBI" id="CHEBI:30413"/>
    </cofactor>
</comment>
<dbReference type="SUPFAM" id="SSF48264">
    <property type="entry name" value="Cytochrome P450"/>
    <property type="match status" value="1"/>
</dbReference>
<evidence type="ECO:0000313" key="11">
    <source>
        <dbReference type="Proteomes" id="UP000383932"/>
    </source>
</evidence>
<accession>A0A5N5QN90</accession>
<evidence type="ECO:0000256" key="1">
    <source>
        <dbReference type="ARBA" id="ARBA00001971"/>
    </source>
</evidence>
<keyword evidence="9" id="KW-1133">Transmembrane helix</keyword>